<sequence>MQLDAVMATRPRRSVLPALLLGGPAAGAIVAGYAERLVDRRLGRRKVSLVPHALLTDDVADAPEPHVRIVLDLADGLDETMPQGSGALRLPLLRTCEAVLGTPAAGGDLPARRRALRDRLYEELTLRRPWLGHAQQVASHTGQGFSLAYAAQAVLQVFVVVFPRWVYGLWLSRRSLHWAGELLKGHDRRFLHAALELTEGGRLRANTALVQELLVTALSRDLDRAARPSRFWVYRARRRWSFVVLLGTVGGADSPCKVLLDTWDRAVSKGARAPLLVLGALTAEPPSVAAALTAADVAELYHRPGRRVYALPLADEDDDGAARQWFETNLRVHPRPAAPTDYVRATAPVAALLLVAAAVPVYVWGPDGCRAVEGGEVIGVTDGAECSLAPPGPEGDQLRELERLAAAHNAAVDLSEPHRTTVYFAPVTVRDGSGNTTLNGVQSLRGVLVALAEVNASPGVNHMRQRILIANPGDAFAHGTEVARMILERAARDRVAAVVGITQSRPAALEAVTTLSDGKIPVIGSSVTGSAMVEGPGAPTRYVQVSPSNGQVSAVTTEFVRSRKATTMVLVAHPDDEVFSVDLAAKVTARFTAARTVRVDYSEFGQDHTADDAARRICAQATRAGAFVVYAGRSARLMELLNAMRGRADCTRADGARFGFLAEAMPSGYLDDPAKLTTGYPFAEFSHVSFSPGVGRPRPHHFVKGFPAYFTSRGLPAYVPNSDAAGAYDAVMVAAKATDGAFADEAPDEDFPANAVYKWLMEPGVRDMNGATGGITLNSEHRYPVHRTLYVLGPHPFEYEVHP</sequence>
<proteinExistence type="predicted"/>
<keyword evidence="7" id="KW-1185">Reference proteome</keyword>
<dbReference type="EMBL" id="SZQA01000089">
    <property type="protein sequence ID" value="TKK77102.1"/>
    <property type="molecule type" value="Genomic_DNA"/>
</dbReference>
<gene>
    <name evidence="6" type="ORF">FDA94_38575</name>
</gene>
<evidence type="ECO:0000313" key="7">
    <source>
        <dbReference type="Proteomes" id="UP000308705"/>
    </source>
</evidence>
<protein>
    <submittedName>
        <fullName evidence="6">ABC transporter substrate-binding protein</fullName>
    </submittedName>
</protein>
<dbReference type="Proteomes" id="UP000308705">
    <property type="component" value="Unassembled WGS sequence"/>
</dbReference>
<evidence type="ECO:0000313" key="6">
    <source>
        <dbReference type="EMBL" id="TKK77102.1"/>
    </source>
</evidence>
<dbReference type="SUPFAM" id="SSF53822">
    <property type="entry name" value="Periplasmic binding protein-like I"/>
    <property type="match status" value="1"/>
</dbReference>
<dbReference type="RefSeq" id="WP_137251962.1">
    <property type="nucleotide sequence ID" value="NZ_SZQA01000089.1"/>
</dbReference>
<dbReference type="Pfam" id="PF01094">
    <property type="entry name" value="ANF_receptor"/>
    <property type="match status" value="1"/>
</dbReference>
<evidence type="ECO:0000259" key="5">
    <source>
        <dbReference type="Pfam" id="PF01094"/>
    </source>
</evidence>
<dbReference type="AlphaFoldDB" id="A0A4U3LN96"/>
<reference evidence="6 7" key="1">
    <citation type="submission" date="2019-04" db="EMBL/GenBank/DDBJ databases">
        <title>Herbidospora sp. NEAU-GS14.nov., a novel actinomycete isolated from soil.</title>
        <authorList>
            <person name="Han L."/>
        </authorList>
    </citation>
    <scope>NUCLEOTIDE SEQUENCE [LARGE SCALE GENOMIC DNA]</scope>
    <source>
        <strain evidence="6 7">NEAU-GS14</strain>
    </source>
</reference>
<dbReference type="Gene3D" id="3.40.50.2300">
    <property type="match status" value="2"/>
</dbReference>
<name>A0A4U3LN96_9ACTN</name>
<organism evidence="6 7">
    <name type="scientific">Herbidospora galbida</name>
    <dbReference type="NCBI Taxonomy" id="2575442"/>
    <lineage>
        <taxon>Bacteria</taxon>
        <taxon>Bacillati</taxon>
        <taxon>Actinomycetota</taxon>
        <taxon>Actinomycetes</taxon>
        <taxon>Streptosporangiales</taxon>
        <taxon>Streptosporangiaceae</taxon>
        <taxon>Herbidospora</taxon>
    </lineage>
</organism>
<accession>A0A4U3LN96</accession>
<dbReference type="InterPro" id="IPR001828">
    <property type="entry name" value="ANF_lig-bd_rcpt"/>
</dbReference>
<evidence type="ECO:0000256" key="2">
    <source>
        <dbReference type="ARBA" id="ARBA00022692"/>
    </source>
</evidence>
<dbReference type="OrthoDB" id="3890735at2"/>
<evidence type="ECO:0000256" key="3">
    <source>
        <dbReference type="ARBA" id="ARBA00022989"/>
    </source>
</evidence>
<comment type="subcellular location">
    <subcellularLocation>
        <location evidence="1">Membrane</location>
    </subcellularLocation>
</comment>
<comment type="caution">
    <text evidence="6">The sequence shown here is derived from an EMBL/GenBank/DDBJ whole genome shotgun (WGS) entry which is preliminary data.</text>
</comment>
<keyword evidence="4" id="KW-0472">Membrane</keyword>
<evidence type="ECO:0000256" key="4">
    <source>
        <dbReference type="ARBA" id="ARBA00023136"/>
    </source>
</evidence>
<dbReference type="GO" id="GO:0016020">
    <property type="term" value="C:membrane"/>
    <property type="evidence" value="ECO:0007669"/>
    <property type="project" value="UniProtKB-SubCell"/>
</dbReference>
<feature type="domain" description="Receptor ligand binding region" evidence="5">
    <location>
        <begin position="446"/>
        <end position="737"/>
    </location>
</feature>
<keyword evidence="2" id="KW-0812">Transmembrane</keyword>
<keyword evidence="3" id="KW-1133">Transmembrane helix</keyword>
<dbReference type="CDD" id="cd06268">
    <property type="entry name" value="PBP1_ABC_transporter_LIVBP-like"/>
    <property type="match status" value="1"/>
</dbReference>
<evidence type="ECO:0000256" key="1">
    <source>
        <dbReference type="ARBA" id="ARBA00004370"/>
    </source>
</evidence>
<dbReference type="InterPro" id="IPR028082">
    <property type="entry name" value="Peripla_BP_I"/>
</dbReference>